<protein>
    <recommendedName>
        <fullName evidence="3">ACT domain-containing protein</fullName>
    </recommendedName>
</protein>
<sequence>MRSKSLAQRTRDAVRDEPFLFDALRAGVLNYSAAARYLPVEGERDAIATALRRFGDELDEFEPAGGDVRVSMKSGIGPAAGAEPLLAVGEVGFAAEGGGSTAIVGSGSVDAGVLRRVLGRLETAGIEVEAAGVTEDAIVVVVERRVGADAIRAVEAAVDA</sequence>
<name>A0A1I6KST4_9EURY</name>
<accession>A0A1I6KST4</accession>
<dbReference type="EMBL" id="FOZK01000001">
    <property type="protein sequence ID" value="SFR94292.1"/>
    <property type="molecule type" value="Genomic_DNA"/>
</dbReference>
<dbReference type="InterPro" id="IPR055945">
    <property type="entry name" value="DUF7523"/>
</dbReference>
<dbReference type="AlphaFoldDB" id="A0A1I6KST4"/>
<keyword evidence="2" id="KW-1185">Reference proteome</keyword>
<gene>
    <name evidence="1" type="ORF">SAMN05216559_1491</name>
</gene>
<evidence type="ECO:0008006" key="3">
    <source>
        <dbReference type="Google" id="ProtNLM"/>
    </source>
</evidence>
<evidence type="ECO:0000313" key="2">
    <source>
        <dbReference type="Proteomes" id="UP000199062"/>
    </source>
</evidence>
<evidence type="ECO:0000313" key="1">
    <source>
        <dbReference type="EMBL" id="SFR94292.1"/>
    </source>
</evidence>
<reference evidence="1 2" key="1">
    <citation type="submission" date="2016-10" db="EMBL/GenBank/DDBJ databases">
        <authorList>
            <person name="de Groot N.N."/>
        </authorList>
    </citation>
    <scope>NUCLEOTIDE SEQUENCE [LARGE SCALE GENOMIC DNA]</scope>
    <source>
        <strain evidence="1 2">CGMCC 1.10457</strain>
    </source>
</reference>
<organism evidence="1 2">
    <name type="scientific">Halomicrobium zhouii</name>
    <dbReference type="NCBI Taxonomy" id="767519"/>
    <lineage>
        <taxon>Archaea</taxon>
        <taxon>Methanobacteriati</taxon>
        <taxon>Methanobacteriota</taxon>
        <taxon>Stenosarchaea group</taxon>
        <taxon>Halobacteria</taxon>
        <taxon>Halobacteriales</taxon>
        <taxon>Haloarculaceae</taxon>
        <taxon>Halomicrobium</taxon>
    </lineage>
</organism>
<dbReference type="CDD" id="cd04868">
    <property type="entry name" value="ACT_AK-like"/>
    <property type="match status" value="1"/>
</dbReference>
<dbReference type="RefSeq" id="WP_089815338.1">
    <property type="nucleotide sequence ID" value="NZ_FOZK01000001.1"/>
</dbReference>
<dbReference type="OrthoDB" id="213717at2157"/>
<dbReference type="Proteomes" id="UP000199062">
    <property type="component" value="Unassembled WGS sequence"/>
</dbReference>
<dbReference type="Pfam" id="PF24367">
    <property type="entry name" value="DUF7523"/>
    <property type="match status" value="1"/>
</dbReference>
<proteinExistence type="predicted"/>